<feature type="region of interest" description="Disordered" evidence="1">
    <location>
        <begin position="1"/>
        <end position="21"/>
    </location>
</feature>
<evidence type="ECO:0000313" key="2">
    <source>
        <dbReference type="EMBL" id="KAF4480632.1"/>
    </source>
</evidence>
<sequence>MAPQHGPLDHRHHRSELTDIDIQQKERQRSHFVRQWMPCYEICITAPAEHRTIMVLRDVSYRIVHNILQRITSAFRTMML</sequence>
<dbReference type="EMBL" id="ANPB02000006">
    <property type="protein sequence ID" value="KAF4480632.1"/>
    <property type="molecule type" value="Genomic_DNA"/>
</dbReference>
<dbReference type="AlphaFoldDB" id="A0A7J6IWN3"/>
<dbReference type="InParanoid" id="A0A7J6IWN3"/>
<accession>A0A7J6IWN3</accession>
<organism evidence="2 3">
    <name type="scientific">Colletotrichum fructicola (strain Nara gc5)</name>
    <name type="common">Anthracnose fungus</name>
    <name type="synonym">Colletotrichum gloeosporioides (strain Nara gc5)</name>
    <dbReference type="NCBI Taxonomy" id="1213859"/>
    <lineage>
        <taxon>Eukaryota</taxon>
        <taxon>Fungi</taxon>
        <taxon>Dikarya</taxon>
        <taxon>Ascomycota</taxon>
        <taxon>Pezizomycotina</taxon>
        <taxon>Sordariomycetes</taxon>
        <taxon>Hypocreomycetidae</taxon>
        <taxon>Glomerellales</taxon>
        <taxon>Glomerellaceae</taxon>
        <taxon>Colletotrichum</taxon>
        <taxon>Colletotrichum gloeosporioides species complex</taxon>
    </lineage>
</organism>
<protein>
    <submittedName>
        <fullName evidence="2">Uncharacterized protein</fullName>
    </submittedName>
</protein>
<keyword evidence="3" id="KW-1185">Reference proteome</keyword>
<reference evidence="2 3" key="1">
    <citation type="submission" date="2012-08" db="EMBL/GenBank/DDBJ databases">
        <authorList>
            <person name="Gan P.H.P."/>
            <person name="Ikeda K."/>
            <person name="Irieda H."/>
            <person name="Narusaka M."/>
            <person name="O'Connell R.J."/>
            <person name="Narusaka Y."/>
            <person name="Takano Y."/>
            <person name="Kubo Y."/>
            <person name="Shirasu K."/>
        </authorList>
    </citation>
    <scope>NUCLEOTIDE SEQUENCE [LARGE SCALE GENOMIC DNA]</scope>
    <source>
        <strain evidence="2 3">Nara gc5</strain>
    </source>
</reference>
<dbReference type="Proteomes" id="UP000011096">
    <property type="component" value="Unassembled WGS sequence"/>
</dbReference>
<name>A0A7J6IWN3_COLFN</name>
<evidence type="ECO:0000313" key="3">
    <source>
        <dbReference type="Proteomes" id="UP000011096"/>
    </source>
</evidence>
<proteinExistence type="predicted"/>
<reference evidence="2 3" key="2">
    <citation type="submission" date="2020-04" db="EMBL/GenBank/DDBJ databases">
        <title>Genome sequencing and assembly of multiple isolates from the Colletotrichum gloeosporioides species complex.</title>
        <authorList>
            <person name="Gan P."/>
            <person name="Shirasu K."/>
        </authorList>
    </citation>
    <scope>NUCLEOTIDE SEQUENCE [LARGE SCALE GENOMIC DNA]</scope>
    <source>
        <strain evidence="2 3">Nara gc5</strain>
    </source>
</reference>
<comment type="caution">
    <text evidence="2">The sequence shown here is derived from an EMBL/GenBank/DDBJ whole genome shotgun (WGS) entry which is preliminary data.</text>
</comment>
<dbReference type="RefSeq" id="XP_031880419.1">
    <property type="nucleotide sequence ID" value="XM_032022791.1"/>
</dbReference>
<evidence type="ECO:0000256" key="1">
    <source>
        <dbReference type="SAM" id="MobiDB-lite"/>
    </source>
</evidence>
<dbReference type="GeneID" id="43606983"/>
<gene>
    <name evidence="2" type="ORF">CGGC5_v010596</name>
</gene>